<dbReference type="AlphaFoldDB" id="A0A8K0DK55"/>
<proteinExistence type="predicted"/>
<organism evidence="1 2">
    <name type="scientific">Rhamnella rubrinervis</name>
    <dbReference type="NCBI Taxonomy" id="2594499"/>
    <lineage>
        <taxon>Eukaryota</taxon>
        <taxon>Viridiplantae</taxon>
        <taxon>Streptophyta</taxon>
        <taxon>Embryophyta</taxon>
        <taxon>Tracheophyta</taxon>
        <taxon>Spermatophyta</taxon>
        <taxon>Magnoliopsida</taxon>
        <taxon>eudicotyledons</taxon>
        <taxon>Gunneridae</taxon>
        <taxon>Pentapetalae</taxon>
        <taxon>rosids</taxon>
        <taxon>fabids</taxon>
        <taxon>Rosales</taxon>
        <taxon>Rhamnaceae</taxon>
        <taxon>rhamnoid group</taxon>
        <taxon>Rhamneae</taxon>
        <taxon>Rhamnella</taxon>
    </lineage>
</organism>
<keyword evidence="2" id="KW-1185">Reference proteome</keyword>
<dbReference type="EMBL" id="VOIH02000012">
    <property type="protein sequence ID" value="KAF3432470.1"/>
    <property type="molecule type" value="Genomic_DNA"/>
</dbReference>
<comment type="caution">
    <text evidence="1">The sequence shown here is derived from an EMBL/GenBank/DDBJ whole genome shotgun (WGS) entry which is preliminary data.</text>
</comment>
<sequence>MEQYDHNIDWASKMNDSPFNSYYVMEMPMGSWLWKNIDTVYILVNNANAH</sequence>
<protein>
    <submittedName>
        <fullName evidence="1">Uncharacterized protein</fullName>
    </submittedName>
</protein>
<evidence type="ECO:0000313" key="1">
    <source>
        <dbReference type="EMBL" id="KAF3432470.1"/>
    </source>
</evidence>
<reference evidence="1" key="1">
    <citation type="submission" date="2020-03" db="EMBL/GenBank/DDBJ databases">
        <title>A high-quality chromosome-level genome assembly of a woody plant with both climbing and erect habits, Rhamnella rubrinervis.</title>
        <authorList>
            <person name="Lu Z."/>
            <person name="Yang Y."/>
            <person name="Zhu X."/>
            <person name="Sun Y."/>
        </authorList>
    </citation>
    <scope>NUCLEOTIDE SEQUENCE</scope>
    <source>
        <strain evidence="1">BYM</strain>
        <tissue evidence="1">Leaf</tissue>
    </source>
</reference>
<dbReference type="Proteomes" id="UP000796880">
    <property type="component" value="Unassembled WGS sequence"/>
</dbReference>
<gene>
    <name evidence="1" type="ORF">FNV43_RR27210</name>
</gene>
<name>A0A8K0DK55_9ROSA</name>
<accession>A0A8K0DK55</accession>
<evidence type="ECO:0000313" key="2">
    <source>
        <dbReference type="Proteomes" id="UP000796880"/>
    </source>
</evidence>